<reference evidence="1 2" key="1">
    <citation type="journal article" date="2016" name="Fungal Biol.">
        <title>The genome of Xylona heveae provides a window into fungal endophytism.</title>
        <authorList>
            <person name="Gazis R."/>
            <person name="Kuo A."/>
            <person name="Riley R."/>
            <person name="LaButti K."/>
            <person name="Lipzen A."/>
            <person name="Lin J."/>
            <person name="Amirebrahimi M."/>
            <person name="Hesse C.N."/>
            <person name="Spatafora J.W."/>
            <person name="Henrissat B."/>
            <person name="Hainaut M."/>
            <person name="Grigoriev I.V."/>
            <person name="Hibbett D.S."/>
        </authorList>
    </citation>
    <scope>NUCLEOTIDE SEQUENCE [LARGE SCALE GENOMIC DNA]</scope>
    <source>
        <strain evidence="1 2">TC161</strain>
    </source>
</reference>
<dbReference type="InParanoid" id="A0A165ISE7"/>
<organism evidence="1 2">
    <name type="scientific">Xylona heveae (strain CBS 132557 / TC161)</name>
    <dbReference type="NCBI Taxonomy" id="1328760"/>
    <lineage>
        <taxon>Eukaryota</taxon>
        <taxon>Fungi</taxon>
        <taxon>Dikarya</taxon>
        <taxon>Ascomycota</taxon>
        <taxon>Pezizomycotina</taxon>
        <taxon>Xylonomycetes</taxon>
        <taxon>Xylonales</taxon>
        <taxon>Xylonaceae</taxon>
        <taxon>Xylona</taxon>
    </lineage>
</organism>
<dbReference type="RefSeq" id="XP_018190873.1">
    <property type="nucleotide sequence ID" value="XM_018336811.1"/>
</dbReference>
<protein>
    <submittedName>
        <fullName evidence="1">Uncharacterized protein</fullName>
    </submittedName>
</protein>
<evidence type="ECO:0000313" key="1">
    <source>
        <dbReference type="EMBL" id="KZF25318.1"/>
    </source>
</evidence>
<gene>
    <name evidence="1" type="ORF">L228DRAFT_66478</name>
</gene>
<sequence>MSLASLRINSLYIVMHTKEVEFADIPGPLQWSMYLHLDGRTGGMRYRIECARGNSIANHGHTAAILKSIGLIGLIRIANLPDGLEIPNLVDSIMRGFDSQLNTLQLDSRTWTFRLLELLQQPLSGHTILVCNNLEALRQEAEAWGRSNVMDAENNIQPRPIHDSTHCRL</sequence>
<dbReference type="EMBL" id="KV407455">
    <property type="protein sequence ID" value="KZF25318.1"/>
    <property type="molecule type" value="Genomic_DNA"/>
</dbReference>
<name>A0A165ISE7_XYLHT</name>
<dbReference type="GeneID" id="28901948"/>
<dbReference type="Proteomes" id="UP000076632">
    <property type="component" value="Unassembled WGS sequence"/>
</dbReference>
<keyword evidence="2" id="KW-1185">Reference proteome</keyword>
<dbReference type="AlphaFoldDB" id="A0A165ISE7"/>
<proteinExistence type="predicted"/>
<evidence type="ECO:0000313" key="2">
    <source>
        <dbReference type="Proteomes" id="UP000076632"/>
    </source>
</evidence>
<dbReference type="OrthoDB" id="3016366at2759"/>
<accession>A0A165ISE7</accession>